<dbReference type="AlphaFoldDB" id="A0A067BV01"/>
<protein>
    <recommendedName>
        <fullName evidence="3">Methyltransferase domain-containing protein</fullName>
    </recommendedName>
</protein>
<dbReference type="KEGG" id="spar:SPRG_12085"/>
<dbReference type="InterPro" id="IPR029063">
    <property type="entry name" value="SAM-dependent_MTases_sf"/>
</dbReference>
<dbReference type="OrthoDB" id="74240at2759"/>
<dbReference type="EMBL" id="KK583275">
    <property type="protein sequence ID" value="KDO22098.1"/>
    <property type="molecule type" value="Genomic_DNA"/>
</dbReference>
<dbReference type="GeneID" id="24134082"/>
<keyword evidence="2" id="KW-1185">Reference proteome</keyword>
<dbReference type="Proteomes" id="UP000030745">
    <property type="component" value="Unassembled WGS sequence"/>
</dbReference>
<evidence type="ECO:0008006" key="3">
    <source>
        <dbReference type="Google" id="ProtNLM"/>
    </source>
</evidence>
<reference evidence="1 2" key="1">
    <citation type="journal article" date="2013" name="PLoS Genet.">
        <title>Distinctive expansion of potential virulence genes in the genome of the oomycete fish pathogen Saprolegnia parasitica.</title>
        <authorList>
            <person name="Jiang R.H."/>
            <person name="de Bruijn I."/>
            <person name="Haas B.J."/>
            <person name="Belmonte R."/>
            <person name="Lobach L."/>
            <person name="Christie J."/>
            <person name="van den Ackerveken G."/>
            <person name="Bottin A."/>
            <person name="Bulone V."/>
            <person name="Diaz-Moreno S.M."/>
            <person name="Dumas B."/>
            <person name="Fan L."/>
            <person name="Gaulin E."/>
            <person name="Govers F."/>
            <person name="Grenville-Briggs L.J."/>
            <person name="Horner N.R."/>
            <person name="Levin J.Z."/>
            <person name="Mammella M."/>
            <person name="Meijer H.J."/>
            <person name="Morris P."/>
            <person name="Nusbaum C."/>
            <person name="Oome S."/>
            <person name="Phillips A.J."/>
            <person name="van Rooyen D."/>
            <person name="Rzeszutek E."/>
            <person name="Saraiva M."/>
            <person name="Secombes C.J."/>
            <person name="Seidl M.F."/>
            <person name="Snel B."/>
            <person name="Stassen J.H."/>
            <person name="Sykes S."/>
            <person name="Tripathy S."/>
            <person name="van den Berg H."/>
            <person name="Vega-Arreguin J.C."/>
            <person name="Wawra S."/>
            <person name="Young S.K."/>
            <person name="Zeng Q."/>
            <person name="Dieguez-Uribeondo J."/>
            <person name="Russ C."/>
            <person name="Tyler B.M."/>
            <person name="van West P."/>
        </authorList>
    </citation>
    <scope>NUCLEOTIDE SEQUENCE [LARGE SCALE GENOMIC DNA]</scope>
    <source>
        <strain evidence="1 2">CBS 223.65</strain>
    </source>
</reference>
<evidence type="ECO:0000313" key="2">
    <source>
        <dbReference type="Proteomes" id="UP000030745"/>
    </source>
</evidence>
<sequence>MVIEAPSLAYWRTSGLCLLDLREEAEQRYVLTCDRAVPIPWSAQKARCHEYPARQAAFGLLCPRDRSKAQVQVDWFLSETIRVQQLPWRRLAFYIVDSDDIAAEANALALVGAQTPLFPQPRLWSPNALLFELVPVVVGLKADPTAAVIDLACGSGRDIVYFAEEVLAVAPQPDLSNRFIGVNDNRSGRKKGLAFASRRGVDKVVDFLKMDLNRVGPFSQHAWGPIQCVYGCRFLNRRLFAVIRALVPVGGVVGWMHFCAPPDGSPWRWAHPSQISDILKLGELRSRFEDCFEILVDKVVLDTDHGRPMNVFIARKRAHPTMGAFLV</sequence>
<gene>
    <name evidence="1" type="ORF">SPRG_12085</name>
</gene>
<accession>A0A067BV01</accession>
<dbReference type="SUPFAM" id="SSF53335">
    <property type="entry name" value="S-adenosyl-L-methionine-dependent methyltransferases"/>
    <property type="match status" value="1"/>
</dbReference>
<proteinExistence type="predicted"/>
<dbReference type="RefSeq" id="XP_012207240.1">
    <property type="nucleotide sequence ID" value="XM_012351850.1"/>
</dbReference>
<dbReference type="Gene3D" id="3.40.50.150">
    <property type="entry name" value="Vaccinia Virus protein VP39"/>
    <property type="match status" value="1"/>
</dbReference>
<dbReference type="OMA" id="AISHFCK"/>
<dbReference type="VEuPathDB" id="FungiDB:SPRG_12085"/>
<evidence type="ECO:0000313" key="1">
    <source>
        <dbReference type="EMBL" id="KDO22098.1"/>
    </source>
</evidence>
<name>A0A067BV01_SAPPC</name>
<organism evidence="1 2">
    <name type="scientific">Saprolegnia parasitica (strain CBS 223.65)</name>
    <dbReference type="NCBI Taxonomy" id="695850"/>
    <lineage>
        <taxon>Eukaryota</taxon>
        <taxon>Sar</taxon>
        <taxon>Stramenopiles</taxon>
        <taxon>Oomycota</taxon>
        <taxon>Saprolegniomycetes</taxon>
        <taxon>Saprolegniales</taxon>
        <taxon>Saprolegniaceae</taxon>
        <taxon>Saprolegnia</taxon>
    </lineage>
</organism>